<dbReference type="Pfam" id="PF00512">
    <property type="entry name" value="HisKA"/>
    <property type="match status" value="1"/>
</dbReference>
<dbReference type="Gene3D" id="1.10.287.130">
    <property type="match status" value="1"/>
</dbReference>
<dbReference type="PANTHER" id="PTHR45453">
    <property type="entry name" value="PHOSPHATE REGULON SENSOR PROTEIN PHOR"/>
    <property type="match status" value="1"/>
</dbReference>
<dbReference type="SUPFAM" id="SSF55874">
    <property type="entry name" value="ATPase domain of HSP90 chaperone/DNA topoisomerase II/histidine kinase"/>
    <property type="match status" value="1"/>
</dbReference>
<evidence type="ECO:0000256" key="3">
    <source>
        <dbReference type="ARBA" id="ARBA00012438"/>
    </source>
</evidence>
<dbReference type="SMART" id="SM00388">
    <property type="entry name" value="HisKA"/>
    <property type="match status" value="1"/>
</dbReference>
<dbReference type="InterPro" id="IPR036890">
    <property type="entry name" value="HATPase_C_sf"/>
</dbReference>
<evidence type="ECO:0000313" key="12">
    <source>
        <dbReference type="Proteomes" id="UP000186156"/>
    </source>
</evidence>
<dbReference type="SUPFAM" id="SSF47384">
    <property type="entry name" value="Homodimeric domain of signal transducing histidine kinase"/>
    <property type="match status" value="1"/>
</dbReference>
<proteinExistence type="predicted"/>
<keyword evidence="9" id="KW-0902">Two-component regulatory system</keyword>
<keyword evidence="7 11" id="KW-0418">Kinase</keyword>
<reference evidence="12" key="1">
    <citation type="submission" date="2017-01" db="EMBL/GenBank/DDBJ databases">
        <authorList>
            <person name="Varghese N."/>
            <person name="Submissions S."/>
        </authorList>
    </citation>
    <scope>NUCLEOTIDE SEQUENCE [LARGE SCALE GENOMIC DNA]</scope>
    <source>
        <strain evidence="12">DSM 16176</strain>
    </source>
</reference>
<evidence type="ECO:0000259" key="10">
    <source>
        <dbReference type="PROSITE" id="PS50109"/>
    </source>
</evidence>
<comment type="subcellular location">
    <subcellularLocation>
        <location evidence="2">Membrane</location>
    </subcellularLocation>
</comment>
<dbReference type="RefSeq" id="WP_076344368.1">
    <property type="nucleotide sequence ID" value="NZ_FTOO01000001.1"/>
</dbReference>
<dbReference type="InterPro" id="IPR036097">
    <property type="entry name" value="HisK_dim/P_sf"/>
</dbReference>
<feature type="domain" description="Histidine kinase" evidence="10">
    <location>
        <begin position="238"/>
        <end position="430"/>
    </location>
</feature>
<accession>A0A1N7K347</accession>
<name>A0A1N7K347_9BACL</name>
<dbReference type="AlphaFoldDB" id="A0A1N7K347"/>
<dbReference type="PANTHER" id="PTHR45453:SF1">
    <property type="entry name" value="PHOSPHATE REGULON SENSOR PROTEIN PHOR"/>
    <property type="match status" value="1"/>
</dbReference>
<keyword evidence="4" id="KW-0597">Phosphoprotein</keyword>
<dbReference type="InterPro" id="IPR050351">
    <property type="entry name" value="BphY/WalK/GraS-like"/>
</dbReference>
<dbReference type="GO" id="GO:0016036">
    <property type="term" value="P:cellular response to phosphate starvation"/>
    <property type="evidence" value="ECO:0007669"/>
    <property type="project" value="TreeGrafter"/>
</dbReference>
<protein>
    <recommendedName>
        <fullName evidence="3">histidine kinase</fullName>
        <ecNumber evidence="3">2.7.13.3</ecNumber>
    </recommendedName>
</protein>
<dbReference type="STRING" id="252246.SAMN05421799_101323"/>
<dbReference type="OrthoDB" id="2371402at2"/>
<dbReference type="GO" id="GO:0005886">
    <property type="term" value="C:plasma membrane"/>
    <property type="evidence" value="ECO:0007669"/>
    <property type="project" value="TreeGrafter"/>
</dbReference>
<dbReference type="EMBL" id="FTOO01000001">
    <property type="protein sequence ID" value="SIS55968.1"/>
    <property type="molecule type" value="Genomic_DNA"/>
</dbReference>
<evidence type="ECO:0000256" key="8">
    <source>
        <dbReference type="ARBA" id="ARBA00022840"/>
    </source>
</evidence>
<dbReference type="PROSITE" id="PS50109">
    <property type="entry name" value="HIS_KIN"/>
    <property type="match status" value="1"/>
</dbReference>
<dbReference type="EC" id="2.7.13.3" evidence="3"/>
<dbReference type="Gene3D" id="3.30.565.10">
    <property type="entry name" value="Histidine kinase-like ATPase, C-terminal domain"/>
    <property type="match status" value="1"/>
</dbReference>
<dbReference type="InterPro" id="IPR005467">
    <property type="entry name" value="His_kinase_dom"/>
</dbReference>
<evidence type="ECO:0000256" key="1">
    <source>
        <dbReference type="ARBA" id="ARBA00000085"/>
    </source>
</evidence>
<keyword evidence="12" id="KW-1185">Reference proteome</keyword>
<evidence type="ECO:0000256" key="4">
    <source>
        <dbReference type="ARBA" id="ARBA00022553"/>
    </source>
</evidence>
<evidence type="ECO:0000256" key="7">
    <source>
        <dbReference type="ARBA" id="ARBA00022777"/>
    </source>
</evidence>
<sequence>MFRRMYITVASLLIVSTGLLLVLVGLAVYRELTNDVARDAEQAMVDAVPAVERALTESVYRDGLGPPVRDDLGNTIFYYAVGPAATAHSPHAPVPFSVVHGEAVLKHFVTFTYDNEPYRLYTVVVPDPTLAPTLIQTANQGSRASLPVGGLLVADALDQAVRGIADPSPLSPTKSTVVLYMYCLITQERSMLTHTLHLMELIGGAGLLLAVAGDLVLARRLVQPAFQTWAAYQEAVLELSHELQTPIATASAMLANRAVPEDAANDIRRELDRASKMISDMLYLSKLRSGLVDDPPEPVAVSDLTLEIAERYTPVAKAEGIELRGQAEEGLYVYTSQSEWERLVSTLFKNVIDHAKRPSTAVWSLYRRGQWVVLTVENDVAPQAANARRAPERGVGLQIVERLVHRMRGHLHWDADHLRFFIELQVPLLRPH</sequence>
<dbReference type="GO" id="GO:0005524">
    <property type="term" value="F:ATP binding"/>
    <property type="evidence" value="ECO:0007669"/>
    <property type="project" value="UniProtKB-KW"/>
</dbReference>
<dbReference type="Proteomes" id="UP000186156">
    <property type="component" value="Unassembled WGS sequence"/>
</dbReference>
<evidence type="ECO:0000256" key="6">
    <source>
        <dbReference type="ARBA" id="ARBA00022741"/>
    </source>
</evidence>
<evidence type="ECO:0000256" key="2">
    <source>
        <dbReference type="ARBA" id="ARBA00004370"/>
    </source>
</evidence>
<dbReference type="GO" id="GO:0004721">
    <property type="term" value="F:phosphoprotein phosphatase activity"/>
    <property type="evidence" value="ECO:0007669"/>
    <property type="project" value="TreeGrafter"/>
</dbReference>
<dbReference type="CDD" id="cd00082">
    <property type="entry name" value="HisKA"/>
    <property type="match status" value="1"/>
</dbReference>
<gene>
    <name evidence="11" type="ORF">SAMN05421799_101323</name>
</gene>
<keyword evidence="8" id="KW-0067">ATP-binding</keyword>
<evidence type="ECO:0000313" key="11">
    <source>
        <dbReference type="EMBL" id="SIS55968.1"/>
    </source>
</evidence>
<keyword evidence="5" id="KW-0808">Transferase</keyword>
<keyword evidence="6" id="KW-0547">Nucleotide-binding</keyword>
<dbReference type="GO" id="GO:0000155">
    <property type="term" value="F:phosphorelay sensor kinase activity"/>
    <property type="evidence" value="ECO:0007669"/>
    <property type="project" value="InterPro"/>
</dbReference>
<dbReference type="InterPro" id="IPR003661">
    <property type="entry name" value="HisK_dim/P_dom"/>
</dbReference>
<organism evidence="11 12">
    <name type="scientific">Alicyclobacillus vulcanalis</name>
    <dbReference type="NCBI Taxonomy" id="252246"/>
    <lineage>
        <taxon>Bacteria</taxon>
        <taxon>Bacillati</taxon>
        <taxon>Bacillota</taxon>
        <taxon>Bacilli</taxon>
        <taxon>Bacillales</taxon>
        <taxon>Alicyclobacillaceae</taxon>
        <taxon>Alicyclobacillus</taxon>
    </lineage>
</organism>
<comment type="catalytic activity">
    <reaction evidence="1">
        <text>ATP + protein L-histidine = ADP + protein N-phospho-L-histidine.</text>
        <dbReference type="EC" id="2.7.13.3"/>
    </reaction>
</comment>
<evidence type="ECO:0000256" key="9">
    <source>
        <dbReference type="ARBA" id="ARBA00023012"/>
    </source>
</evidence>
<evidence type="ECO:0000256" key="5">
    <source>
        <dbReference type="ARBA" id="ARBA00022679"/>
    </source>
</evidence>